<gene>
    <name evidence="2" type="ORF">D3877_12965</name>
</gene>
<evidence type="ECO:0000313" key="3">
    <source>
        <dbReference type="Proteomes" id="UP000283458"/>
    </source>
</evidence>
<dbReference type="OrthoDB" id="4931325at2"/>
<dbReference type="Gene3D" id="2.40.50.230">
    <property type="entry name" value="Gp5 N-terminal domain"/>
    <property type="match status" value="1"/>
</dbReference>
<dbReference type="Proteomes" id="UP000283458">
    <property type="component" value="Unassembled WGS sequence"/>
</dbReference>
<dbReference type="Pfam" id="PF04717">
    <property type="entry name" value="Phage_base_V"/>
    <property type="match status" value="1"/>
</dbReference>
<evidence type="ECO:0000259" key="1">
    <source>
        <dbReference type="Pfam" id="PF04717"/>
    </source>
</evidence>
<organism evidence="2 3">
    <name type="scientific">Azospirillum cavernae</name>
    <dbReference type="NCBI Taxonomy" id="2320860"/>
    <lineage>
        <taxon>Bacteria</taxon>
        <taxon>Pseudomonadati</taxon>
        <taxon>Pseudomonadota</taxon>
        <taxon>Alphaproteobacteria</taxon>
        <taxon>Rhodospirillales</taxon>
        <taxon>Azospirillaceae</taxon>
        <taxon>Azospirillum</taxon>
    </lineage>
</organism>
<reference evidence="2 3" key="1">
    <citation type="submission" date="2018-09" db="EMBL/GenBank/DDBJ databases">
        <authorList>
            <person name="Zhu H."/>
        </authorList>
    </citation>
    <scope>NUCLEOTIDE SEQUENCE [LARGE SCALE GENOMIC DNA]</scope>
    <source>
        <strain evidence="2 3">K2W22B-5</strain>
    </source>
</reference>
<dbReference type="RefSeq" id="WP_119831216.1">
    <property type="nucleotide sequence ID" value="NZ_QYUL01000002.1"/>
</dbReference>
<dbReference type="EMBL" id="QYUL01000002">
    <property type="protein sequence ID" value="RJF81128.1"/>
    <property type="molecule type" value="Genomic_DNA"/>
</dbReference>
<accession>A0A418VVD7</accession>
<dbReference type="NCBIfam" id="TIGR01644">
    <property type="entry name" value="phage_P2_V"/>
    <property type="match status" value="1"/>
</dbReference>
<proteinExistence type="predicted"/>
<dbReference type="AlphaFoldDB" id="A0A418VVD7"/>
<dbReference type="InterPro" id="IPR037026">
    <property type="entry name" value="Vgr_OB-fold_dom_sf"/>
</dbReference>
<evidence type="ECO:0000313" key="2">
    <source>
        <dbReference type="EMBL" id="RJF81128.1"/>
    </source>
</evidence>
<keyword evidence="3" id="KW-1185">Reference proteome</keyword>
<sequence length="217" mass="22416">MARQPGEIVSDLERRVGNTIAYGRIEAVDYAKARARVRTGENVTAWIPWGTARAGGDRTWHPPEIGEQVLVASPCGDLSQGCIVTTVNQSAHPAPGDKATVSRVVYQDGAVVEYDRDGHTHAMRLPASGTATVEVGAATIVTTQDGITLTCGGSSLRVTPAGVFLSGPTVGMTADAGNGSATLSGHFKMVGQLAVTGDVSATGDMLNAGQNSNHHSH</sequence>
<dbReference type="InterPro" id="IPR013046">
    <property type="entry name" value="GpV/Gp45"/>
</dbReference>
<dbReference type="InterPro" id="IPR006531">
    <property type="entry name" value="Gp5/Vgr_OB"/>
</dbReference>
<comment type="caution">
    <text evidence="2">The sequence shown here is derived from an EMBL/GenBank/DDBJ whole genome shotgun (WGS) entry which is preliminary data.</text>
</comment>
<protein>
    <submittedName>
        <fullName evidence="2">Phage baseplate assembly protein V</fullName>
    </submittedName>
</protein>
<feature type="domain" description="Gp5/Type VI secretion system Vgr protein OB-fold" evidence="1">
    <location>
        <begin position="23"/>
        <end position="85"/>
    </location>
</feature>
<dbReference type="Gene3D" id="6.20.150.10">
    <property type="match status" value="1"/>
</dbReference>
<name>A0A418VVD7_9PROT</name>